<dbReference type="SUPFAM" id="SSF52540">
    <property type="entry name" value="P-loop containing nucleoside triphosphate hydrolases"/>
    <property type="match status" value="1"/>
</dbReference>
<accession>A0A1H6K775</accession>
<sequence>MMQLNAWLQHLQLNADAEQAYRQMLQQLFSALQNLPHPVVIGISGAQGSGKSTLAALLAQMFSATGCNAAAVSLDDYYLSKAQRRQLAENVHPLLAQRGVPGTHNIAQALADAKAVLAGVPVALPRFDKALDEPAAALPAQTLDILIVEGWCLGVPAQTEAELATPVNELEAKADTDCRWRHYVNQQLAGPYAEYWRLMTPLIWLQAPDWDCVCRWRAQQERKLWQSRGKGMTEAELARFMLPFQRLTQASWQLLPQQASYIIALNKQQQPRLMQ</sequence>
<dbReference type="RefSeq" id="WP_245728262.1">
    <property type="nucleotide sequence ID" value="NZ_FNXF01000002.1"/>
</dbReference>
<dbReference type="PANTHER" id="PTHR10285">
    <property type="entry name" value="URIDINE KINASE"/>
    <property type="match status" value="1"/>
</dbReference>
<keyword evidence="1" id="KW-0418">Kinase</keyword>
<gene>
    <name evidence="1" type="ORF">SAMN05660691_00809</name>
</gene>
<evidence type="ECO:0000313" key="1">
    <source>
        <dbReference type="EMBL" id="SEH67308.1"/>
    </source>
</evidence>
<dbReference type="EMBL" id="FNXF01000002">
    <property type="protein sequence ID" value="SEH67308.1"/>
    <property type="molecule type" value="Genomic_DNA"/>
</dbReference>
<dbReference type="AlphaFoldDB" id="A0A1H6K775"/>
<evidence type="ECO:0000313" key="2">
    <source>
        <dbReference type="Proteomes" id="UP000199371"/>
    </source>
</evidence>
<dbReference type="STRING" id="173990.SAMN05660691_00809"/>
<name>A0A1H6K775_9GAMM</name>
<dbReference type="Gene3D" id="3.40.50.300">
    <property type="entry name" value="P-loop containing nucleotide triphosphate hydrolases"/>
    <property type="match status" value="1"/>
</dbReference>
<keyword evidence="2" id="KW-1185">Reference proteome</keyword>
<reference evidence="2" key="1">
    <citation type="submission" date="2016-10" db="EMBL/GenBank/DDBJ databases">
        <authorList>
            <person name="Varghese N."/>
            <person name="Submissions S."/>
        </authorList>
    </citation>
    <scope>NUCLEOTIDE SEQUENCE [LARGE SCALE GENOMIC DNA]</scope>
    <source>
        <strain evidence="2">DSM 17616</strain>
    </source>
</reference>
<dbReference type="GO" id="GO:0016301">
    <property type="term" value="F:kinase activity"/>
    <property type="evidence" value="ECO:0007669"/>
    <property type="project" value="UniProtKB-KW"/>
</dbReference>
<keyword evidence="1" id="KW-0808">Transferase</keyword>
<dbReference type="Proteomes" id="UP000199371">
    <property type="component" value="Unassembled WGS sequence"/>
</dbReference>
<organism evidence="1 2">
    <name type="scientific">Rheinheimera pacifica</name>
    <dbReference type="NCBI Taxonomy" id="173990"/>
    <lineage>
        <taxon>Bacteria</taxon>
        <taxon>Pseudomonadati</taxon>
        <taxon>Pseudomonadota</taxon>
        <taxon>Gammaproteobacteria</taxon>
        <taxon>Chromatiales</taxon>
        <taxon>Chromatiaceae</taxon>
        <taxon>Rheinheimera</taxon>
    </lineage>
</organism>
<dbReference type="InterPro" id="IPR027417">
    <property type="entry name" value="P-loop_NTPase"/>
</dbReference>
<proteinExistence type="predicted"/>
<protein>
    <submittedName>
        <fullName evidence="1">D-glycerate 3-kinase</fullName>
    </submittedName>
</protein>